<dbReference type="EMBL" id="JBHLTQ010000019">
    <property type="protein sequence ID" value="MFC0605949.1"/>
    <property type="molecule type" value="Genomic_DNA"/>
</dbReference>
<organism evidence="1 2">
    <name type="scientific">Winogradskyella pulchriflava</name>
    <dbReference type="NCBI Taxonomy" id="1110688"/>
    <lineage>
        <taxon>Bacteria</taxon>
        <taxon>Pseudomonadati</taxon>
        <taxon>Bacteroidota</taxon>
        <taxon>Flavobacteriia</taxon>
        <taxon>Flavobacteriales</taxon>
        <taxon>Flavobacteriaceae</taxon>
        <taxon>Winogradskyella</taxon>
    </lineage>
</organism>
<keyword evidence="2" id="KW-1185">Reference proteome</keyword>
<proteinExistence type="predicted"/>
<dbReference type="InterPro" id="IPR021272">
    <property type="entry name" value="DUF2851"/>
</dbReference>
<comment type="caution">
    <text evidence="1">The sequence shown here is derived from an EMBL/GenBank/DDBJ whole genome shotgun (WGS) entry which is preliminary data.</text>
</comment>
<name>A0ABV6QCC7_9FLAO</name>
<dbReference type="RefSeq" id="WP_386065411.1">
    <property type="nucleotide sequence ID" value="NZ_JBHLTQ010000019.1"/>
</dbReference>
<dbReference type="Pfam" id="PF11013">
    <property type="entry name" value="DUF2851"/>
    <property type="match status" value="1"/>
</dbReference>
<evidence type="ECO:0000313" key="2">
    <source>
        <dbReference type="Proteomes" id="UP001589832"/>
    </source>
</evidence>
<evidence type="ECO:0000313" key="1">
    <source>
        <dbReference type="EMBL" id="MFC0605949.1"/>
    </source>
</evidence>
<dbReference type="Proteomes" id="UP001589832">
    <property type="component" value="Unassembled WGS sequence"/>
</dbReference>
<protein>
    <submittedName>
        <fullName evidence="1">DUF2851 family protein</fullName>
    </submittedName>
</protein>
<gene>
    <name evidence="1" type="ORF">ACFFGA_15435</name>
</gene>
<sequence>MQEDFLHYIWKHKAFNTSNLKTTNSEVIAIKQLGQHNYNAGPDFFNAQISIADQLWAGNVEIHIKSSDWYVHNHEIDKAYDNVILHVVWEHDTEIFRNDNSEIPTLELKHFVDITLLHNYQKLMQSKSWINCETNFHEVGDFLLNNWLERLYIERLERKSKDIQQLLKLSNNDWEAVLFKMLTKNFGLKVNGESFLSLANSFDFPIVRKLRTNVLDLEALFFGQADLLHDDVQDVYYTNLQKRYQFLKQKFKLNNRGVLPLQFFRLRPPNFPTIRLSQLAKLYNTHNNLFSEVVSVVSKEDIYRIFNIETSEFWKTHYTFSKTSKPVKKELTKSFIDLLIINTIIPIQFSYARSLGKPVEDHVFNFIKQVNLEKNSIVSKFFELKSLDNNALNSQALLQLKQNYCSKNKCLQCAIGNSLIVKN</sequence>
<reference evidence="1 2" key="1">
    <citation type="submission" date="2024-09" db="EMBL/GenBank/DDBJ databases">
        <authorList>
            <person name="Sun Q."/>
            <person name="Mori K."/>
        </authorList>
    </citation>
    <scope>NUCLEOTIDE SEQUENCE [LARGE SCALE GENOMIC DNA]</scope>
    <source>
        <strain evidence="1 2">NCAIM B.02481</strain>
    </source>
</reference>
<accession>A0ABV6QCC7</accession>